<evidence type="ECO:0000313" key="1">
    <source>
        <dbReference type="EMBL" id="MDQ0216506.1"/>
    </source>
</evidence>
<dbReference type="Pfam" id="PF22752">
    <property type="entry name" value="DUF488-N3i"/>
    <property type="match status" value="1"/>
</dbReference>
<dbReference type="PANTHER" id="PTHR36849:SF1">
    <property type="entry name" value="CYTOPLASMIC PROTEIN"/>
    <property type="match status" value="1"/>
</dbReference>
<reference evidence="1" key="1">
    <citation type="submission" date="2023-07" db="EMBL/GenBank/DDBJ databases">
        <title>Genomic Encyclopedia of Type Strains, Phase IV (KMG-IV): sequencing the most valuable type-strain genomes for metagenomic binning, comparative biology and taxonomic classification.</title>
        <authorList>
            <person name="Goeker M."/>
        </authorList>
    </citation>
    <scope>NUCLEOTIDE SEQUENCE</scope>
    <source>
        <strain evidence="1">DSM 23947</strain>
    </source>
</reference>
<evidence type="ECO:0000313" key="2">
    <source>
        <dbReference type="Proteomes" id="UP001237207"/>
    </source>
</evidence>
<organism evidence="1 2">
    <name type="scientific">Oikeobacillus pervagus</name>
    <dbReference type="NCBI Taxonomy" id="1325931"/>
    <lineage>
        <taxon>Bacteria</taxon>
        <taxon>Bacillati</taxon>
        <taxon>Bacillota</taxon>
        <taxon>Bacilli</taxon>
        <taxon>Bacillales</taxon>
        <taxon>Bacillaceae</taxon>
        <taxon>Oikeobacillus</taxon>
    </lineage>
</organism>
<protein>
    <submittedName>
        <fullName evidence="1">Uncharacterized protein YeaO (DUF488 family)</fullName>
    </submittedName>
</protein>
<dbReference type="PANTHER" id="PTHR36849">
    <property type="entry name" value="CYTOPLASMIC PROTEIN-RELATED"/>
    <property type="match status" value="1"/>
</dbReference>
<gene>
    <name evidence="1" type="ORF">J2S13_002966</name>
</gene>
<comment type="caution">
    <text evidence="1">The sequence shown here is derived from an EMBL/GenBank/DDBJ whole genome shotgun (WGS) entry which is preliminary data.</text>
</comment>
<proteinExistence type="predicted"/>
<dbReference type="InterPro" id="IPR052552">
    <property type="entry name" value="YeaO-like"/>
</dbReference>
<dbReference type="AlphaFoldDB" id="A0AAJ1T4K2"/>
<dbReference type="RefSeq" id="WP_307258567.1">
    <property type="nucleotide sequence ID" value="NZ_JAUSUC010000054.1"/>
</dbReference>
<accession>A0AAJ1T4K2</accession>
<keyword evidence="2" id="KW-1185">Reference proteome</keyword>
<name>A0AAJ1T4K2_9BACI</name>
<sequence length="119" mass="14517">MYKIKRIYEKVSEDDGKRVLIDRIWPRGISREKAQLDEWLKEIAPSTELRKWFRHQPEKFEAFKEKYRQELQLAEKRKLLNQLIQWEKETTVTLLYAAKDEEHNQAIVLKKRLEEMSAD</sequence>
<dbReference type="EMBL" id="JAUSUC010000054">
    <property type="protein sequence ID" value="MDQ0216506.1"/>
    <property type="molecule type" value="Genomic_DNA"/>
</dbReference>
<dbReference type="Proteomes" id="UP001237207">
    <property type="component" value="Unassembled WGS sequence"/>
</dbReference>